<dbReference type="SUPFAM" id="SSF48452">
    <property type="entry name" value="TPR-like"/>
    <property type="match status" value="1"/>
</dbReference>
<dbReference type="Pfam" id="PF13181">
    <property type="entry name" value="TPR_8"/>
    <property type="match status" value="1"/>
</dbReference>
<dbReference type="Gene3D" id="1.25.40.10">
    <property type="entry name" value="Tetratricopeptide repeat domain"/>
    <property type="match status" value="1"/>
</dbReference>
<dbReference type="PANTHER" id="PTHR44858:SF1">
    <property type="entry name" value="UDP-N-ACETYLGLUCOSAMINE--PEPTIDE N-ACETYLGLUCOSAMINYLTRANSFERASE SPINDLY-RELATED"/>
    <property type="match status" value="1"/>
</dbReference>
<feature type="repeat" description="TPR" evidence="3">
    <location>
        <begin position="531"/>
        <end position="564"/>
    </location>
</feature>
<dbReference type="PANTHER" id="PTHR44858">
    <property type="entry name" value="TETRATRICOPEPTIDE REPEAT PROTEIN 6"/>
    <property type="match status" value="1"/>
</dbReference>
<dbReference type="RefSeq" id="WP_022021444.1">
    <property type="nucleotide sequence ID" value="NZ_CALUIP010000028.1"/>
</dbReference>
<dbReference type="AlphaFoldDB" id="A0A921LAP1"/>
<protein>
    <submittedName>
        <fullName evidence="4">Tetratricopeptide repeat protein</fullName>
    </submittedName>
</protein>
<reference evidence="4" key="1">
    <citation type="journal article" date="2021" name="PeerJ">
        <title>Extensive microbial diversity within the chicken gut microbiome revealed by metagenomics and culture.</title>
        <authorList>
            <person name="Gilroy R."/>
            <person name="Ravi A."/>
            <person name="Getino M."/>
            <person name="Pursley I."/>
            <person name="Horton D.L."/>
            <person name="Alikhan N.F."/>
            <person name="Baker D."/>
            <person name="Gharbi K."/>
            <person name="Hall N."/>
            <person name="Watson M."/>
            <person name="Adriaenssens E.M."/>
            <person name="Foster-Nyarko E."/>
            <person name="Jarju S."/>
            <person name="Secka A."/>
            <person name="Antonio M."/>
            <person name="Oren A."/>
            <person name="Chaudhuri R.R."/>
            <person name="La Ragione R."/>
            <person name="Hildebrand F."/>
            <person name="Pallen M.J."/>
        </authorList>
    </citation>
    <scope>NUCLEOTIDE SEQUENCE</scope>
    <source>
        <strain evidence="4">CHK55-1828</strain>
    </source>
</reference>
<dbReference type="Proteomes" id="UP000717835">
    <property type="component" value="Unassembled WGS sequence"/>
</dbReference>
<dbReference type="InterPro" id="IPR050498">
    <property type="entry name" value="Ycf3"/>
</dbReference>
<keyword evidence="1" id="KW-0677">Repeat</keyword>
<dbReference type="SMART" id="SM00028">
    <property type="entry name" value="TPR"/>
    <property type="match status" value="6"/>
</dbReference>
<reference evidence="4" key="2">
    <citation type="submission" date="2021-09" db="EMBL/GenBank/DDBJ databases">
        <authorList>
            <person name="Gilroy R."/>
        </authorList>
    </citation>
    <scope>NUCLEOTIDE SEQUENCE</scope>
    <source>
        <strain evidence="4">CHK55-1828</strain>
    </source>
</reference>
<keyword evidence="2 3" id="KW-0802">TPR repeat</keyword>
<evidence type="ECO:0000256" key="3">
    <source>
        <dbReference type="PROSITE-ProRule" id="PRU00339"/>
    </source>
</evidence>
<name>A0A921LAP1_9BACT</name>
<gene>
    <name evidence="4" type="ORF">K8W02_01160</name>
</gene>
<evidence type="ECO:0000313" key="5">
    <source>
        <dbReference type="Proteomes" id="UP000717835"/>
    </source>
</evidence>
<sequence>MDERTIKEQHEGIIHLLEDRRLKEAQTQLAALLETCADWSLRNRLEQAQTSYHYMLQYMKQGTDDPQRHKLYLQLLAETWTIADQAQLVLLDDIATSGFYQYLHHKSRQTGNRLEEWRHALETFQDDVAVCRLMADSNDNLSQLLKRHEDTNRNLFQAVWGNSEWSAEENAQAQAFLNSELLRSIDLGLLVSAVTMSLQACFDIRKCLWLLDACGHAEAIVAQRALTGLLLTLNTYPERSQLYPELAVRLSLLDENGQLGKDLNRIGLQLLQSQETEKIDKKMREEIIPEMIKNVSKIKGMKLGLEETADENDRNPDWEQAFEKSGLGDKIREMNELQMEGADIYMSTFAQLKSGPFFGQLHNWFYPFDQLHSSVANLFGPSTSGDNVVLNMVLQSGFFCNSDKYSLCFTMAQLPQSQRNLMLHQLTPQELNDMMDNEQAKTLKQYSERPEVISNQYIHDLYRFFKLCYRRREFRDPFQTPFTFHRIPLLKGILDKPELLKSVADFHFRKEHYPEALDLYQRLETTYETDADLLQKSGYCLQKERRYAEAVQAYRKADILKPDHVWTIRHLATCYRQMHDFGSALEYYRKAENIQPENANILFFAGSCHAELEEYKEALQYFFKMDFLDSHSLKAWRGIAWCSFMSRKYGQAEKYYQKLLQDEQALPTDWLNAGHVAWAQGQLETAATRYGKAITLCGSKTQFLELFDKDRDILVQHGIREEDIPLMLDIAG</sequence>
<dbReference type="Pfam" id="PF12895">
    <property type="entry name" value="ANAPC3"/>
    <property type="match status" value="1"/>
</dbReference>
<dbReference type="EMBL" id="DYVX01000007">
    <property type="protein sequence ID" value="HJF90986.1"/>
    <property type="molecule type" value="Genomic_DNA"/>
</dbReference>
<dbReference type="InterPro" id="IPR019734">
    <property type="entry name" value="TPR_rpt"/>
</dbReference>
<evidence type="ECO:0000256" key="2">
    <source>
        <dbReference type="ARBA" id="ARBA00022803"/>
    </source>
</evidence>
<evidence type="ECO:0000256" key="1">
    <source>
        <dbReference type="ARBA" id="ARBA00022737"/>
    </source>
</evidence>
<dbReference type="InterPro" id="IPR011990">
    <property type="entry name" value="TPR-like_helical_dom_sf"/>
</dbReference>
<comment type="caution">
    <text evidence="4">The sequence shown here is derived from an EMBL/GenBank/DDBJ whole genome shotgun (WGS) entry which is preliminary data.</text>
</comment>
<feature type="repeat" description="TPR" evidence="3">
    <location>
        <begin position="565"/>
        <end position="598"/>
    </location>
</feature>
<proteinExistence type="predicted"/>
<dbReference type="PROSITE" id="PS50005">
    <property type="entry name" value="TPR"/>
    <property type="match status" value="2"/>
</dbReference>
<organism evidence="4 5">
    <name type="scientific">Mediterranea massiliensis</name>
    <dbReference type="NCBI Taxonomy" id="1841865"/>
    <lineage>
        <taxon>Bacteria</taxon>
        <taxon>Pseudomonadati</taxon>
        <taxon>Bacteroidota</taxon>
        <taxon>Bacteroidia</taxon>
        <taxon>Bacteroidales</taxon>
        <taxon>Bacteroidaceae</taxon>
        <taxon>Mediterranea</taxon>
    </lineage>
</organism>
<evidence type="ECO:0000313" key="4">
    <source>
        <dbReference type="EMBL" id="HJF90986.1"/>
    </source>
</evidence>
<accession>A0A921LAP1</accession>